<proteinExistence type="inferred from homology"/>
<dbReference type="EMBL" id="CP029553">
    <property type="protein sequence ID" value="AWN50287.1"/>
    <property type="molecule type" value="Genomic_DNA"/>
</dbReference>
<evidence type="ECO:0000256" key="2">
    <source>
        <dbReference type="ARBA" id="ARBA00022649"/>
    </source>
</evidence>
<sequence length="72" mass="8023">MKCTFQDVRDILHAHGFVLVRQNGTSHAQYRGVVNGEVRMTTVAGKPSDDVNPDTLSSIIRQSGLPKKLFRK</sequence>
<evidence type="ECO:0000256" key="6">
    <source>
        <dbReference type="ARBA" id="ARBA00022884"/>
    </source>
</evidence>
<evidence type="ECO:0000256" key="5">
    <source>
        <dbReference type="ARBA" id="ARBA00022801"/>
    </source>
</evidence>
<dbReference type="Proteomes" id="UP000245444">
    <property type="component" value="Chromosome"/>
</dbReference>
<keyword evidence="9" id="KW-1185">Reference proteome</keyword>
<keyword evidence="3" id="KW-0540">Nuclease</keyword>
<protein>
    <recommendedName>
        <fullName evidence="10">Addiction module toxin, HicA family</fullName>
    </recommendedName>
</protein>
<dbReference type="Pfam" id="PF07927">
    <property type="entry name" value="HicA_toxin"/>
    <property type="match status" value="1"/>
</dbReference>
<name>A0A2U8WVZ4_9HYPH</name>
<dbReference type="AlphaFoldDB" id="A0A2U8WVZ4"/>
<keyword evidence="5" id="KW-0378">Hydrolase</keyword>
<dbReference type="InterPro" id="IPR038570">
    <property type="entry name" value="HicA_sf"/>
</dbReference>
<keyword evidence="2" id="KW-1277">Toxin-antitoxin system</keyword>
<dbReference type="InterPro" id="IPR012933">
    <property type="entry name" value="HicA_mRNA_interferase"/>
</dbReference>
<dbReference type="GO" id="GO:0003729">
    <property type="term" value="F:mRNA binding"/>
    <property type="evidence" value="ECO:0007669"/>
    <property type="project" value="InterPro"/>
</dbReference>
<keyword evidence="4" id="KW-0255">Endonuclease</keyword>
<dbReference type="GO" id="GO:0016787">
    <property type="term" value="F:hydrolase activity"/>
    <property type="evidence" value="ECO:0007669"/>
    <property type="project" value="UniProtKB-KW"/>
</dbReference>
<reference evidence="8 9" key="1">
    <citation type="submission" date="2018-05" db="EMBL/GenBank/DDBJ databases">
        <title>Complete Genome Sequence of Methylobacterium sp. 17Sr1-28.</title>
        <authorList>
            <person name="Srinivasan S."/>
        </authorList>
    </citation>
    <scope>NUCLEOTIDE SEQUENCE [LARGE SCALE GENOMIC DNA]</scope>
    <source>
        <strain evidence="8 9">17Sr1-28</strain>
    </source>
</reference>
<evidence type="ECO:0008006" key="10">
    <source>
        <dbReference type="Google" id="ProtNLM"/>
    </source>
</evidence>
<evidence type="ECO:0000256" key="4">
    <source>
        <dbReference type="ARBA" id="ARBA00022759"/>
    </source>
</evidence>
<evidence type="ECO:0000256" key="7">
    <source>
        <dbReference type="ARBA" id="ARBA00023016"/>
    </source>
</evidence>
<evidence type="ECO:0000256" key="1">
    <source>
        <dbReference type="ARBA" id="ARBA00006620"/>
    </source>
</evidence>
<keyword evidence="6" id="KW-0694">RNA-binding</keyword>
<evidence type="ECO:0000256" key="3">
    <source>
        <dbReference type="ARBA" id="ARBA00022722"/>
    </source>
</evidence>
<dbReference type="GO" id="GO:0004519">
    <property type="term" value="F:endonuclease activity"/>
    <property type="evidence" value="ECO:0007669"/>
    <property type="project" value="UniProtKB-KW"/>
</dbReference>
<evidence type="ECO:0000313" key="9">
    <source>
        <dbReference type="Proteomes" id="UP000245444"/>
    </source>
</evidence>
<gene>
    <name evidence="8" type="ORF">DK419_27110</name>
</gene>
<organism evidence="8 9">
    <name type="scientific">Methylobacterium terrae</name>
    <dbReference type="NCBI Taxonomy" id="2202827"/>
    <lineage>
        <taxon>Bacteria</taxon>
        <taxon>Pseudomonadati</taxon>
        <taxon>Pseudomonadota</taxon>
        <taxon>Alphaproteobacteria</taxon>
        <taxon>Hyphomicrobiales</taxon>
        <taxon>Methylobacteriaceae</taxon>
        <taxon>Methylobacterium</taxon>
    </lineage>
</organism>
<evidence type="ECO:0000313" key="8">
    <source>
        <dbReference type="EMBL" id="AWN50287.1"/>
    </source>
</evidence>
<dbReference type="SUPFAM" id="SSF54786">
    <property type="entry name" value="YcfA/nrd intein domain"/>
    <property type="match status" value="1"/>
</dbReference>
<dbReference type="OrthoDB" id="9811409at2"/>
<keyword evidence="7" id="KW-0346">Stress response</keyword>
<dbReference type="Gene3D" id="3.30.920.30">
    <property type="entry name" value="Hypothetical protein"/>
    <property type="match status" value="1"/>
</dbReference>
<comment type="similarity">
    <text evidence="1">Belongs to the HicA mRNA interferase family.</text>
</comment>
<accession>A0A2U8WVZ4</accession>
<dbReference type="KEGG" id="mtea:DK419_27110"/>